<evidence type="ECO:0000313" key="2">
    <source>
        <dbReference type="EMBL" id="KIY91610.1"/>
    </source>
</evidence>
<dbReference type="GeneID" id="25734105"/>
<reference evidence="2 3" key="1">
    <citation type="journal article" date="2013" name="BMC Genomics">
        <title>Reconstruction of the lipid metabolism for the microalga Monoraphidium neglectum from its genome sequence reveals characteristics suitable for biofuel production.</title>
        <authorList>
            <person name="Bogen C."/>
            <person name="Al-Dilaimi A."/>
            <person name="Albersmeier A."/>
            <person name="Wichmann J."/>
            <person name="Grundmann M."/>
            <person name="Rupp O."/>
            <person name="Lauersen K.J."/>
            <person name="Blifernez-Klassen O."/>
            <person name="Kalinowski J."/>
            <person name="Goesmann A."/>
            <person name="Mussgnug J.H."/>
            <person name="Kruse O."/>
        </authorList>
    </citation>
    <scope>NUCLEOTIDE SEQUENCE [LARGE SCALE GENOMIC DNA]</scope>
    <source>
        <strain evidence="2 3">SAG 48.87</strain>
    </source>
</reference>
<dbReference type="InterPro" id="IPR053303">
    <property type="entry name" value="Chloroplast_PPR"/>
</dbReference>
<dbReference type="KEGG" id="mng:MNEG_16354"/>
<evidence type="ECO:0000256" key="1">
    <source>
        <dbReference type="SAM" id="MobiDB-lite"/>
    </source>
</evidence>
<feature type="region of interest" description="Disordered" evidence="1">
    <location>
        <begin position="268"/>
        <end position="292"/>
    </location>
</feature>
<keyword evidence="3" id="KW-1185">Reference proteome</keyword>
<name>A0A0D2M829_9CHLO</name>
<gene>
    <name evidence="2" type="ORF">MNEG_16354</name>
</gene>
<dbReference type="PANTHER" id="PTHR47935:SF1">
    <property type="entry name" value="PENTATRICOPEPTIDE REPEAT-CONTAINING PROTEIN MRL1, CHLOROPLASTIC"/>
    <property type="match status" value="1"/>
</dbReference>
<dbReference type="STRING" id="145388.A0A0D2M829"/>
<feature type="region of interest" description="Disordered" evidence="1">
    <location>
        <begin position="342"/>
        <end position="361"/>
    </location>
</feature>
<dbReference type="PANTHER" id="PTHR47935">
    <property type="entry name" value="PENTATRICOPEPTIDE REPEAT-CONTAINING PROTEIN MRL1, CHLOROPLASTIC"/>
    <property type="match status" value="1"/>
</dbReference>
<proteinExistence type="predicted"/>
<dbReference type="RefSeq" id="XP_013890630.1">
    <property type="nucleotide sequence ID" value="XM_014035176.1"/>
</dbReference>
<dbReference type="EMBL" id="KK106487">
    <property type="protein sequence ID" value="KIY91610.1"/>
    <property type="molecule type" value="Genomic_DNA"/>
</dbReference>
<feature type="compositionally biased region" description="Acidic residues" evidence="1">
    <location>
        <begin position="348"/>
        <end position="357"/>
    </location>
</feature>
<sequence length="431" mass="46498">MERYALQFRLGDVVAILTHMVGAGLAPNSNTYRILLLACQRADQPELAFEVYNLMRINKVPSKDLTSQAICFTLLKCCLNRLRQNWLPGGYPPRIDRVAGGGGGGGAVPCLRQEARQLLAVLEPQGAARSRRHTFLDNKENVNWQALALGTYRDFVAAGLKPDLDVLDKLLACLRLPLSRSVPGNAAAGAASPLEASAAAGETAQDIETPFERRALEVLGDAINMGLLPSFTLDAPCQVDLRALPPSVAEVYVLHLLAAVEARASSPNKRPFVHRIKGGQQQQQQQQQKEHRHLGSVLVPPFDPNYTMWPNYVEKLHLHYADELLERQARLRAEAALLRRAGGGGEGGLEDSEDEEAAAAHAPGGWGAAALRGWAWGRGACAGWGIGQEGDAVAAACMRQVEEGRAAKARTRLREPLPFIGTAPVQCLGAS</sequence>
<organism evidence="2 3">
    <name type="scientific">Monoraphidium neglectum</name>
    <dbReference type="NCBI Taxonomy" id="145388"/>
    <lineage>
        <taxon>Eukaryota</taxon>
        <taxon>Viridiplantae</taxon>
        <taxon>Chlorophyta</taxon>
        <taxon>core chlorophytes</taxon>
        <taxon>Chlorophyceae</taxon>
        <taxon>CS clade</taxon>
        <taxon>Sphaeropleales</taxon>
        <taxon>Selenastraceae</taxon>
        <taxon>Monoraphidium</taxon>
    </lineage>
</organism>
<evidence type="ECO:0000313" key="3">
    <source>
        <dbReference type="Proteomes" id="UP000054498"/>
    </source>
</evidence>
<dbReference type="AlphaFoldDB" id="A0A0D2M829"/>
<protein>
    <submittedName>
        <fullName evidence="2">Protein with PPR repeat protein</fullName>
    </submittedName>
</protein>
<accession>A0A0D2M829</accession>
<dbReference type="Proteomes" id="UP000054498">
    <property type="component" value="Unassembled WGS sequence"/>
</dbReference>
<dbReference type="Gene3D" id="1.25.40.10">
    <property type="entry name" value="Tetratricopeptide repeat domain"/>
    <property type="match status" value="1"/>
</dbReference>
<dbReference type="OrthoDB" id="185373at2759"/>
<dbReference type="InterPro" id="IPR011990">
    <property type="entry name" value="TPR-like_helical_dom_sf"/>
</dbReference>